<dbReference type="EMBL" id="CP101527">
    <property type="protein sequence ID" value="UZW75361.1"/>
    <property type="molecule type" value="Genomic_DNA"/>
</dbReference>
<dbReference type="InterPro" id="IPR005224">
    <property type="entry name" value="SfsA"/>
</dbReference>
<evidence type="ECO:0000313" key="5">
    <source>
        <dbReference type="Proteomes" id="UP001164472"/>
    </source>
</evidence>
<comment type="similarity">
    <text evidence="1">Belongs to the SfsA family.</text>
</comment>
<organism evidence="4 5">
    <name type="scientific">Alkalimarinus sediminis</name>
    <dbReference type="NCBI Taxonomy" id="1632866"/>
    <lineage>
        <taxon>Bacteria</taxon>
        <taxon>Pseudomonadati</taxon>
        <taxon>Pseudomonadota</taxon>
        <taxon>Gammaproteobacteria</taxon>
        <taxon>Alteromonadales</taxon>
        <taxon>Alteromonadaceae</taxon>
        <taxon>Alkalimarinus</taxon>
    </lineage>
</organism>
<dbReference type="Pfam" id="PF17746">
    <property type="entry name" value="SfsA_N"/>
    <property type="match status" value="1"/>
</dbReference>
<sequence>MKFEQTLASGLLIKRYKRFLADIDISGDNTPDQVITIHCPNTGAMTGCNVPGSRVWFSASDNPKRKYPNTWELLETQEGDWACINTALANKLVEEAIESGVIDALGGYELLAREVRYGEEKSRIDILLSGHPKDARDCYIEVKSVTLLMDDGIGMFPDAVSARGQKHLRELMSMVEAGHRAVLLFCVNHTGIERVRPADHIDAEYGELLRQAAGKGVEVMAYGAEISNTAIRLVSEIPVELANQTVS</sequence>
<dbReference type="Gene3D" id="3.40.1350.60">
    <property type="match status" value="1"/>
</dbReference>
<dbReference type="KEGG" id="asem:NNL22_01770"/>
<dbReference type="RefSeq" id="WP_251810735.1">
    <property type="nucleotide sequence ID" value="NZ_CP101527.1"/>
</dbReference>
<evidence type="ECO:0000256" key="1">
    <source>
        <dbReference type="HAMAP-Rule" id="MF_00095"/>
    </source>
</evidence>
<dbReference type="FunFam" id="2.40.50.580:FF:000001">
    <property type="entry name" value="Sugar fermentation stimulation protein A"/>
    <property type="match status" value="1"/>
</dbReference>
<feature type="domain" description="Sugar fermentation stimulation protein C-terminal" evidence="2">
    <location>
        <begin position="88"/>
        <end position="228"/>
    </location>
</feature>
<dbReference type="PANTHER" id="PTHR30545:SF2">
    <property type="entry name" value="SUGAR FERMENTATION STIMULATION PROTEIN A"/>
    <property type="match status" value="1"/>
</dbReference>
<dbReference type="InterPro" id="IPR040452">
    <property type="entry name" value="SfsA_C"/>
</dbReference>
<feature type="domain" description="SfsA N-terminal OB" evidence="3">
    <location>
        <begin position="13"/>
        <end position="84"/>
    </location>
</feature>
<accession>A0A9E8HM26</accession>
<proteinExistence type="inferred from homology"/>
<name>A0A9E8HM26_9ALTE</name>
<dbReference type="CDD" id="cd22359">
    <property type="entry name" value="SfsA-like_bacterial"/>
    <property type="match status" value="1"/>
</dbReference>
<protein>
    <recommendedName>
        <fullName evidence="1">Sugar fermentation stimulation protein homolog</fullName>
    </recommendedName>
</protein>
<dbReference type="PANTHER" id="PTHR30545">
    <property type="entry name" value="SUGAR FERMENTATION STIMULATION PROTEIN A"/>
    <property type="match status" value="1"/>
</dbReference>
<dbReference type="AlphaFoldDB" id="A0A9E8HM26"/>
<evidence type="ECO:0000313" key="4">
    <source>
        <dbReference type="EMBL" id="UZW75361.1"/>
    </source>
</evidence>
<reference evidence="4" key="1">
    <citation type="submission" date="2022-07" db="EMBL/GenBank/DDBJ databases">
        <title>Alkalimarinus sp. nov., isolated from gut of a Alitta virens.</title>
        <authorList>
            <person name="Yang A.I."/>
            <person name="Shin N.-R."/>
        </authorList>
    </citation>
    <scope>NUCLEOTIDE SEQUENCE</scope>
    <source>
        <strain evidence="4">FA028</strain>
    </source>
</reference>
<dbReference type="HAMAP" id="MF_00095">
    <property type="entry name" value="SfsA"/>
    <property type="match status" value="1"/>
</dbReference>
<gene>
    <name evidence="1 4" type="primary">sfsA</name>
    <name evidence="4" type="ORF">NNL22_01770</name>
</gene>
<dbReference type="Proteomes" id="UP001164472">
    <property type="component" value="Chromosome"/>
</dbReference>
<evidence type="ECO:0000259" key="2">
    <source>
        <dbReference type="Pfam" id="PF03749"/>
    </source>
</evidence>
<dbReference type="FunFam" id="3.40.1350.60:FF:000001">
    <property type="entry name" value="Sugar fermentation stimulation protein A"/>
    <property type="match status" value="1"/>
</dbReference>
<dbReference type="GO" id="GO:0003677">
    <property type="term" value="F:DNA binding"/>
    <property type="evidence" value="ECO:0007669"/>
    <property type="project" value="InterPro"/>
</dbReference>
<dbReference type="NCBIfam" id="TIGR00230">
    <property type="entry name" value="sfsA"/>
    <property type="match status" value="1"/>
</dbReference>
<dbReference type="Gene3D" id="2.40.50.580">
    <property type="match status" value="1"/>
</dbReference>
<evidence type="ECO:0000259" key="3">
    <source>
        <dbReference type="Pfam" id="PF17746"/>
    </source>
</evidence>
<dbReference type="InterPro" id="IPR041465">
    <property type="entry name" value="SfsA_N"/>
</dbReference>
<dbReference type="Pfam" id="PF03749">
    <property type="entry name" value="SfsA"/>
    <property type="match status" value="1"/>
</dbReference>
<keyword evidence="5" id="KW-1185">Reference proteome</keyword>